<keyword evidence="3" id="KW-1185">Reference proteome</keyword>
<dbReference type="EMBL" id="FWEW01001153">
    <property type="protein sequence ID" value="SLM36595.1"/>
    <property type="molecule type" value="Genomic_DNA"/>
</dbReference>
<evidence type="ECO:0008006" key="4">
    <source>
        <dbReference type="Google" id="ProtNLM"/>
    </source>
</evidence>
<dbReference type="PANTHER" id="PTHR36167">
    <property type="entry name" value="C2H2 FINGER DOMAIN TRANSCRIPTION FACTOR (EUROFUNG)-RELATED"/>
    <property type="match status" value="1"/>
</dbReference>
<dbReference type="GO" id="GO:0006355">
    <property type="term" value="P:regulation of DNA-templated transcription"/>
    <property type="evidence" value="ECO:0007669"/>
    <property type="project" value="InterPro"/>
</dbReference>
<accession>A0A1W5D0P5</accession>
<feature type="region of interest" description="Disordered" evidence="1">
    <location>
        <begin position="153"/>
        <end position="178"/>
    </location>
</feature>
<organism evidence="2 3">
    <name type="scientific">Lasallia pustulata</name>
    <dbReference type="NCBI Taxonomy" id="136370"/>
    <lineage>
        <taxon>Eukaryota</taxon>
        <taxon>Fungi</taxon>
        <taxon>Dikarya</taxon>
        <taxon>Ascomycota</taxon>
        <taxon>Pezizomycotina</taxon>
        <taxon>Lecanoromycetes</taxon>
        <taxon>OSLEUM clade</taxon>
        <taxon>Umbilicariomycetidae</taxon>
        <taxon>Umbilicariales</taxon>
        <taxon>Umbilicariaceae</taxon>
        <taxon>Lasallia</taxon>
    </lineage>
</organism>
<evidence type="ECO:0000256" key="1">
    <source>
        <dbReference type="SAM" id="MobiDB-lite"/>
    </source>
</evidence>
<reference evidence="3" key="1">
    <citation type="submission" date="2017-03" db="EMBL/GenBank/DDBJ databases">
        <authorList>
            <person name="Sharma R."/>
            <person name="Thines M."/>
        </authorList>
    </citation>
    <scope>NUCLEOTIDE SEQUENCE [LARGE SCALE GENOMIC DNA]</scope>
</reference>
<dbReference type="AlphaFoldDB" id="A0A1W5D0P5"/>
<dbReference type="Proteomes" id="UP000192927">
    <property type="component" value="Unassembled WGS sequence"/>
</dbReference>
<evidence type="ECO:0000313" key="3">
    <source>
        <dbReference type="Proteomes" id="UP000192927"/>
    </source>
</evidence>
<name>A0A1W5D0P5_9LECA</name>
<evidence type="ECO:0000313" key="2">
    <source>
        <dbReference type="EMBL" id="SLM36595.1"/>
    </source>
</evidence>
<protein>
    <recommendedName>
        <fullName evidence="4">Fungal N-terminal domain-containing protein</fullName>
    </recommendedName>
</protein>
<sequence>MADIGIIGSVIGIARAGAKFTVTLYTFAETVNSADKSIRDVARDVSITSTVLSQLASVMDQDKKAKITMDDAIKTVDVAVRGCSDVFKEIDTALEKSISNINAGKAKAALEKMKWAASNEPKMELLRSNLERMKSSVLLLLNVLSYARDIATDHLDPQNKPNRRSQIVELNRSKAENRRRHEELLKAINSVNIRPSESPESNIIPRIARKPVARGSSKPPPFLEVLEPSPTFPALLNDTFGSRQ</sequence>
<dbReference type="InterPro" id="IPR039327">
    <property type="entry name" value="CON7-like"/>
</dbReference>
<dbReference type="PANTHER" id="PTHR36167:SF4">
    <property type="entry name" value="FUNGAL N-TERMINAL DOMAIN-CONTAINING PROTEIN"/>
    <property type="match status" value="1"/>
</dbReference>
<proteinExistence type="predicted"/>